<feature type="compositionally biased region" description="Low complexity" evidence="4">
    <location>
        <begin position="407"/>
        <end position="416"/>
    </location>
</feature>
<dbReference type="InterPro" id="IPR000014">
    <property type="entry name" value="PAS"/>
</dbReference>
<dbReference type="GeneID" id="20342853"/>
<feature type="compositionally biased region" description="Pro residues" evidence="4">
    <location>
        <begin position="1"/>
        <end position="11"/>
    </location>
</feature>
<dbReference type="SUPFAM" id="SSF55785">
    <property type="entry name" value="PYP-like sensor domain (PAS domain)"/>
    <property type="match status" value="1"/>
</dbReference>
<dbReference type="VEuPathDB" id="FungiDB:GGTG_02395"/>
<dbReference type="SUPFAM" id="SSF48097">
    <property type="entry name" value="Regulator of G-protein signaling, RGS"/>
    <property type="match status" value="1"/>
</dbReference>
<evidence type="ECO:0000313" key="7">
    <source>
        <dbReference type="EnsemblFungi" id="EJT82422"/>
    </source>
</evidence>
<feature type="region of interest" description="Disordered" evidence="4">
    <location>
        <begin position="811"/>
        <end position="832"/>
    </location>
</feature>
<evidence type="ECO:0000256" key="1">
    <source>
        <dbReference type="ARBA" id="ARBA00022630"/>
    </source>
</evidence>
<feature type="compositionally biased region" description="Basic residues" evidence="4">
    <location>
        <begin position="460"/>
        <end position="474"/>
    </location>
</feature>
<protein>
    <recommendedName>
        <fullName evidence="5">RGS domain-containing protein</fullName>
    </recommendedName>
</protein>
<dbReference type="AlphaFoldDB" id="J3NM91"/>
<dbReference type="EMBL" id="GL385395">
    <property type="protein sequence ID" value="EJT82422.1"/>
    <property type="molecule type" value="Genomic_DNA"/>
</dbReference>
<dbReference type="GO" id="GO:0005634">
    <property type="term" value="C:nucleus"/>
    <property type="evidence" value="ECO:0007669"/>
    <property type="project" value="TreeGrafter"/>
</dbReference>
<dbReference type="SMART" id="SM00315">
    <property type="entry name" value="RGS"/>
    <property type="match status" value="1"/>
</dbReference>
<feature type="compositionally biased region" description="Polar residues" evidence="4">
    <location>
        <begin position="527"/>
        <end position="536"/>
    </location>
</feature>
<feature type="region of interest" description="Disordered" evidence="4">
    <location>
        <begin position="67"/>
        <end position="99"/>
    </location>
</feature>
<sequence>MMGTSSPPPTPRAVRPPTRDSLARRLRSNSGLSLHTNPAALRQYTDYGSDGTPVRSEFAVEWGAIDSVSGSPPGSTPGSRMSVASMPPLTGRNGADGSASPCPGPDIFGKEVMQMVLKNPEASDQLLQFAETRKSAEGMEFLMKLKEYAHCVNAVTSSMAAISSTFMSVAAPSPLRLPHQTSRVLNADVKHVAISILPTLETLFADARAHVEHRIARELYPAFVRTQLALATSVALATEVRHSARHFDPRFPGLADAFCLADPLQFDCPVAFASDGMADLAGCATDEIVGRNCRFLQSRGGSATAGQQLHPSTARLRAAMQAVAMAYPAGAPVADSSSGILELVLNYRRDADGTPQPFWNLIFVCPLTTATGRVAYYLGGQVNITEAVGTHKELLDILGCAGPPRPTTSSTGRGSSEVGPTSSPLVAFRTPRTDVTATPVDGDGSSSGGEDTELPSGKTGRYRHLRRKRTKNKQKKEAGKADAEGDKRGRGDAPAPGSNGDNQQQQEDERARRRSMPRGFSFKTFRRQQSFENSTGAPPRAPSRTATRTPTAMARDGAASPTPPLTIPLSLPSPSTASGYGYGYGGFGGSPTCLTPSPTCAPLRYPIPTPPPESASDTAAGPPEFSGAYIRHMVLEYAPAQSGGGDGGGGSPARLRVEFCSAAALELLGIPPADAPRVLHQDVLAVLAEGAGAMTSVTKAFARALLASVADGKSTSNRITIGGASLEGEAEGSGSGGGGFPFSAARRRSATAVAGKKKQRMMPSILTGRSESQQQQQAVEDAGAATPSPSARMGDVFEGFAAWKGLGGGGSGSGSGVAVSSAQQQQHHHQKEQDIVCHWTPLRNAEGSVRWVVLILAPASG</sequence>
<evidence type="ECO:0000256" key="2">
    <source>
        <dbReference type="ARBA" id="ARBA00022643"/>
    </source>
</evidence>
<dbReference type="HOGENOM" id="CLU_016398_0_0_1"/>
<keyword evidence="2" id="KW-0288">FMN</keyword>
<feature type="compositionally biased region" description="Polar residues" evidence="4">
    <location>
        <begin position="767"/>
        <end position="778"/>
    </location>
</feature>
<keyword evidence="1" id="KW-0285">Flavoprotein</keyword>
<keyword evidence="8" id="KW-1185">Reference proteome</keyword>
<dbReference type="Proteomes" id="UP000006039">
    <property type="component" value="Unassembled WGS sequence"/>
</dbReference>
<feature type="compositionally biased region" description="Low complexity" evidence="4">
    <location>
        <begin position="542"/>
        <end position="560"/>
    </location>
</feature>
<dbReference type="eggNOG" id="KOG0498">
    <property type="taxonomic scope" value="Eukaryota"/>
</dbReference>
<dbReference type="RefSeq" id="XP_009218431.1">
    <property type="nucleotide sequence ID" value="XM_009220167.1"/>
</dbReference>
<dbReference type="InterPro" id="IPR036305">
    <property type="entry name" value="RGS_sf"/>
</dbReference>
<dbReference type="PANTHER" id="PTHR47429:SF2">
    <property type="entry name" value="PROTEIN TWIN LOV 1"/>
    <property type="match status" value="1"/>
</dbReference>
<evidence type="ECO:0000313" key="8">
    <source>
        <dbReference type="Proteomes" id="UP000006039"/>
    </source>
</evidence>
<dbReference type="PANTHER" id="PTHR47429">
    <property type="entry name" value="PROTEIN TWIN LOV 1"/>
    <property type="match status" value="1"/>
</dbReference>
<proteinExistence type="predicted"/>
<keyword evidence="3" id="KW-0157">Chromophore</keyword>
<reference evidence="8" key="1">
    <citation type="submission" date="2010-07" db="EMBL/GenBank/DDBJ databases">
        <title>The genome sequence of Gaeumannomyces graminis var. tritici strain R3-111a-1.</title>
        <authorList>
            <consortium name="The Broad Institute Genome Sequencing Platform"/>
            <person name="Ma L.-J."/>
            <person name="Dead R."/>
            <person name="Young S."/>
            <person name="Zeng Q."/>
            <person name="Koehrsen M."/>
            <person name="Alvarado L."/>
            <person name="Berlin A."/>
            <person name="Chapman S.B."/>
            <person name="Chen Z."/>
            <person name="Freedman E."/>
            <person name="Gellesch M."/>
            <person name="Goldberg J."/>
            <person name="Griggs A."/>
            <person name="Gujja S."/>
            <person name="Heilman E.R."/>
            <person name="Heiman D."/>
            <person name="Hepburn T."/>
            <person name="Howarth C."/>
            <person name="Jen D."/>
            <person name="Larson L."/>
            <person name="Mehta T."/>
            <person name="Neiman D."/>
            <person name="Pearson M."/>
            <person name="Roberts A."/>
            <person name="Saif S."/>
            <person name="Shea T."/>
            <person name="Shenoy N."/>
            <person name="Sisk P."/>
            <person name="Stolte C."/>
            <person name="Sykes S."/>
            <person name="Walk T."/>
            <person name="White J."/>
            <person name="Yandava C."/>
            <person name="Haas B."/>
            <person name="Nusbaum C."/>
            <person name="Birren B."/>
        </authorList>
    </citation>
    <scope>NUCLEOTIDE SEQUENCE [LARGE SCALE GENOMIC DNA]</scope>
    <source>
        <strain evidence="8">R3-111a-1</strain>
    </source>
</reference>
<dbReference type="InterPro" id="IPR044926">
    <property type="entry name" value="RGS_subdomain_2"/>
</dbReference>
<dbReference type="EnsemblFungi" id="EJT82422">
    <property type="protein sequence ID" value="EJT82422"/>
    <property type="gene ID" value="GGTG_02395"/>
</dbReference>
<dbReference type="OrthoDB" id="447251at2759"/>
<feature type="region of interest" description="Disordered" evidence="4">
    <location>
        <begin position="399"/>
        <end position="572"/>
    </location>
</feature>
<feature type="domain" description="RGS" evidence="5">
    <location>
        <begin position="112"/>
        <end position="226"/>
    </location>
</feature>
<accession>J3NM91</accession>
<feature type="compositionally biased region" description="Low complexity" evidence="4">
    <location>
        <begin position="67"/>
        <end position="79"/>
    </location>
</feature>
<feature type="region of interest" description="Disordered" evidence="4">
    <location>
        <begin position="1"/>
        <end position="37"/>
    </location>
</feature>
<evidence type="ECO:0000256" key="4">
    <source>
        <dbReference type="SAM" id="MobiDB-lite"/>
    </source>
</evidence>
<reference evidence="7" key="4">
    <citation type="journal article" date="2015" name="G3 (Bethesda)">
        <title>Genome sequences of three phytopathogenic species of the Magnaporthaceae family of fungi.</title>
        <authorList>
            <person name="Okagaki L.H."/>
            <person name="Nunes C.C."/>
            <person name="Sailsbery J."/>
            <person name="Clay B."/>
            <person name="Brown D."/>
            <person name="John T."/>
            <person name="Oh Y."/>
            <person name="Young N."/>
            <person name="Fitzgerald M."/>
            <person name="Haas B.J."/>
            <person name="Zeng Q."/>
            <person name="Young S."/>
            <person name="Adiconis X."/>
            <person name="Fan L."/>
            <person name="Levin J.Z."/>
            <person name="Mitchell T.K."/>
            <person name="Okubara P.A."/>
            <person name="Farman M.L."/>
            <person name="Kohn L.M."/>
            <person name="Birren B."/>
            <person name="Ma L.-J."/>
            <person name="Dean R.A."/>
        </authorList>
    </citation>
    <scope>NUCLEOTIDE SEQUENCE</scope>
    <source>
        <strain evidence="7">R3-111a-1</strain>
    </source>
</reference>
<evidence type="ECO:0000259" key="5">
    <source>
        <dbReference type="PROSITE" id="PS50132"/>
    </source>
</evidence>
<organism evidence="6">
    <name type="scientific">Gaeumannomyces tritici (strain R3-111a-1)</name>
    <name type="common">Wheat and barley take-all root rot fungus</name>
    <name type="synonym">Gaeumannomyces graminis var. tritici</name>
    <dbReference type="NCBI Taxonomy" id="644352"/>
    <lineage>
        <taxon>Eukaryota</taxon>
        <taxon>Fungi</taxon>
        <taxon>Dikarya</taxon>
        <taxon>Ascomycota</taxon>
        <taxon>Pezizomycotina</taxon>
        <taxon>Sordariomycetes</taxon>
        <taxon>Sordariomycetidae</taxon>
        <taxon>Magnaporthales</taxon>
        <taxon>Magnaporthaceae</taxon>
        <taxon>Gaeumannomyces</taxon>
    </lineage>
</organism>
<name>J3NM91_GAET3</name>
<dbReference type="Pfam" id="PF13426">
    <property type="entry name" value="PAS_9"/>
    <property type="match status" value="1"/>
</dbReference>
<dbReference type="Gene3D" id="1.10.167.10">
    <property type="entry name" value="Regulator of G-protein Signalling 4, domain 2"/>
    <property type="match status" value="1"/>
</dbReference>
<reference evidence="6" key="2">
    <citation type="submission" date="2010-07" db="EMBL/GenBank/DDBJ databases">
        <authorList>
            <consortium name="The Broad Institute Genome Sequencing Platform"/>
            <consortium name="Broad Institute Genome Sequencing Center for Infectious Disease"/>
            <person name="Ma L.-J."/>
            <person name="Dead R."/>
            <person name="Young S."/>
            <person name="Zeng Q."/>
            <person name="Koehrsen M."/>
            <person name="Alvarado L."/>
            <person name="Berlin A."/>
            <person name="Chapman S.B."/>
            <person name="Chen Z."/>
            <person name="Freedman E."/>
            <person name="Gellesch M."/>
            <person name="Goldberg J."/>
            <person name="Griggs A."/>
            <person name="Gujja S."/>
            <person name="Heilman E.R."/>
            <person name="Heiman D."/>
            <person name="Hepburn T."/>
            <person name="Howarth C."/>
            <person name="Jen D."/>
            <person name="Larson L."/>
            <person name="Mehta T."/>
            <person name="Neiman D."/>
            <person name="Pearson M."/>
            <person name="Roberts A."/>
            <person name="Saif S."/>
            <person name="Shea T."/>
            <person name="Shenoy N."/>
            <person name="Sisk P."/>
            <person name="Stolte C."/>
            <person name="Sykes S."/>
            <person name="Walk T."/>
            <person name="White J."/>
            <person name="Yandava C."/>
            <person name="Haas B."/>
            <person name="Nusbaum C."/>
            <person name="Birren B."/>
        </authorList>
    </citation>
    <scope>NUCLEOTIDE SEQUENCE</scope>
    <source>
        <strain evidence="6">R3-111a-1</strain>
    </source>
</reference>
<dbReference type="InterPro" id="IPR035965">
    <property type="entry name" value="PAS-like_dom_sf"/>
</dbReference>
<gene>
    <name evidence="7" type="primary">20342853</name>
    <name evidence="6" type="ORF">GGTG_02395</name>
</gene>
<reference evidence="6" key="3">
    <citation type="submission" date="2010-09" db="EMBL/GenBank/DDBJ databases">
        <title>Annotation of Gaeumannomyces graminis var. tritici R3-111a-1.</title>
        <authorList>
            <consortium name="The Broad Institute Genome Sequencing Platform"/>
            <person name="Ma L.-J."/>
            <person name="Dead R."/>
            <person name="Young S.K."/>
            <person name="Zeng Q."/>
            <person name="Gargeya S."/>
            <person name="Fitzgerald M."/>
            <person name="Haas B."/>
            <person name="Abouelleil A."/>
            <person name="Alvarado L."/>
            <person name="Arachchi H.M."/>
            <person name="Berlin A."/>
            <person name="Brown A."/>
            <person name="Chapman S.B."/>
            <person name="Chen Z."/>
            <person name="Dunbar C."/>
            <person name="Freedman E."/>
            <person name="Gearin G."/>
            <person name="Gellesch M."/>
            <person name="Goldberg J."/>
            <person name="Griggs A."/>
            <person name="Gujja S."/>
            <person name="Heiman D."/>
            <person name="Howarth C."/>
            <person name="Larson L."/>
            <person name="Lui A."/>
            <person name="MacDonald P.J.P."/>
            <person name="Mehta T."/>
            <person name="Montmayeur A."/>
            <person name="Murphy C."/>
            <person name="Neiman D."/>
            <person name="Pearson M."/>
            <person name="Priest M."/>
            <person name="Roberts A."/>
            <person name="Saif S."/>
            <person name="Shea T."/>
            <person name="Shenoy N."/>
            <person name="Sisk P."/>
            <person name="Stolte C."/>
            <person name="Sykes S."/>
            <person name="Yandava C."/>
            <person name="Wortman J."/>
            <person name="Nusbaum C."/>
            <person name="Birren B."/>
        </authorList>
    </citation>
    <scope>NUCLEOTIDE SEQUENCE</scope>
    <source>
        <strain evidence="6">R3-111a-1</strain>
    </source>
</reference>
<dbReference type="InterPro" id="IPR016137">
    <property type="entry name" value="RGS"/>
</dbReference>
<reference evidence="7" key="5">
    <citation type="submission" date="2018-04" db="UniProtKB">
        <authorList>
            <consortium name="EnsemblFungi"/>
        </authorList>
    </citation>
    <scope>IDENTIFICATION</scope>
    <source>
        <strain evidence="7">R3-111a-1</strain>
    </source>
</reference>
<dbReference type="STRING" id="644352.J3NM91"/>
<dbReference type="PROSITE" id="PS50132">
    <property type="entry name" value="RGS"/>
    <property type="match status" value="1"/>
</dbReference>
<dbReference type="Gene3D" id="3.30.450.20">
    <property type="entry name" value="PAS domain"/>
    <property type="match status" value="1"/>
</dbReference>
<feature type="compositionally biased region" description="Low complexity" evidence="4">
    <location>
        <begin position="816"/>
        <end position="825"/>
    </location>
</feature>
<dbReference type="Pfam" id="PF00615">
    <property type="entry name" value="RGS"/>
    <property type="match status" value="1"/>
</dbReference>
<evidence type="ECO:0000256" key="3">
    <source>
        <dbReference type="ARBA" id="ARBA00022991"/>
    </source>
</evidence>
<feature type="region of interest" description="Disordered" evidence="4">
    <location>
        <begin position="767"/>
        <end position="790"/>
    </location>
</feature>
<feature type="compositionally biased region" description="Basic and acidic residues" evidence="4">
    <location>
        <begin position="475"/>
        <end position="491"/>
    </location>
</feature>
<evidence type="ECO:0000313" key="6">
    <source>
        <dbReference type="EMBL" id="EJT82422.1"/>
    </source>
</evidence>